<sequence>MSLPRQLRDESDFDQLPNDVPVAATIADIEEKKGFIDYYVFVIEVKNKGSSKYLIYRRYREFLQLHQLLETKYSGEGSESPGPATWSLPTLPGKIYLGNKREIAESRIPELTLYMKKLLALPTWLLLDEDLRMFFYQSDVDSMEQPQNLRRLRPPRAEKTVKEKMDLLSSPRAEVLFDFRGSGTTELNLKKGQLVFLLRQVNADWLEGTVKDHTGIFPQSFVKIIKPLPPSDCDNAEGPSYSCLRCFLVQPHASDTRDVCVQEDLGHEPAYKDLLSRMRMVFQKEDIALNYRDLHGDLIRLLDDEDVLLMIQQSRLRPRTQDRPDNQFLWELHVTLTSDLSVYTPTGQRENMQADNIRVHSYF</sequence>
<reference evidence="16" key="2">
    <citation type="submission" date="2025-09" db="UniProtKB">
        <authorList>
            <consortium name="Ensembl"/>
        </authorList>
    </citation>
    <scope>IDENTIFICATION</scope>
</reference>
<feature type="domain" description="PX" evidence="15">
    <location>
        <begin position="19"/>
        <end position="142"/>
    </location>
</feature>
<evidence type="ECO:0000256" key="2">
    <source>
        <dbReference type="ARBA" id="ARBA00004514"/>
    </source>
</evidence>
<dbReference type="GO" id="GO:0035091">
    <property type="term" value="F:phosphatidylinositol binding"/>
    <property type="evidence" value="ECO:0007669"/>
    <property type="project" value="InterPro"/>
</dbReference>
<evidence type="ECO:0000256" key="13">
    <source>
        <dbReference type="PROSITE-ProRule" id="PRU00192"/>
    </source>
</evidence>
<dbReference type="FunFam" id="3.30.1520.10:FF:000024">
    <property type="entry name" value="Neutrophil cytosol factor 4"/>
    <property type="match status" value="1"/>
</dbReference>
<dbReference type="Pfam" id="PF07653">
    <property type="entry name" value="SH3_2"/>
    <property type="match status" value="1"/>
</dbReference>
<reference evidence="16" key="1">
    <citation type="submission" date="2025-08" db="UniProtKB">
        <authorList>
            <consortium name="Ensembl"/>
        </authorList>
    </citation>
    <scope>IDENTIFICATION</scope>
</reference>
<dbReference type="GO" id="GO:0042554">
    <property type="term" value="P:superoxide anion generation"/>
    <property type="evidence" value="ECO:0007669"/>
    <property type="project" value="TreeGrafter"/>
</dbReference>
<dbReference type="Ensembl" id="ENSNMLT00000019136.1">
    <property type="protein sequence ID" value="ENSNMLP00000017016.1"/>
    <property type="gene ID" value="ENSNMLG00000011233.1"/>
</dbReference>
<dbReference type="InterPro" id="IPR051228">
    <property type="entry name" value="NADPH_Oxidase/PX-Domain"/>
</dbReference>
<keyword evidence="8" id="KW-0472">Membrane</keyword>
<keyword evidence="5" id="KW-0597">Phosphoprotein</keyword>
<dbReference type="SUPFAM" id="SSF64268">
    <property type="entry name" value="PX domain"/>
    <property type="match status" value="1"/>
</dbReference>
<dbReference type="InterPro" id="IPR036871">
    <property type="entry name" value="PX_dom_sf"/>
</dbReference>
<dbReference type="PROSITE" id="PS50002">
    <property type="entry name" value="SH3"/>
    <property type="match status" value="1"/>
</dbReference>
<keyword evidence="3 13" id="KW-0728">SH3 domain</keyword>
<dbReference type="SMART" id="SM00326">
    <property type="entry name" value="SH3"/>
    <property type="match status" value="1"/>
</dbReference>
<dbReference type="GO" id="GO:0005829">
    <property type="term" value="C:cytosol"/>
    <property type="evidence" value="ECO:0007669"/>
    <property type="project" value="UniProtKB-SubCell"/>
</dbReference>
<dbReference type="PROSITE" id="PS50195">
    <property type="entry name" value="PX"/>
    <property type="match status" value="1"/>
</dbReference>
<organism evidence="16 17">
    <name type="scientific">Neogobius melanostomus</name>
    <name type="common">round goby</name>
    <dbReference type="NCBI Taxonomy" id="47308"/>
    <lineage>
        <taxon>Eukaryota</taxon>
        <taxon>Metazoa</taxon>
        <taxon>Chordata</taxon>
        <taxon>Craniata</taxon>
        <taxon>Vertebrata</taxon>
        <taxon>Euteleostomi</taxon>
        <taxon>Actinopterygii</taxon>
        <taxon>Neopterygii</taxon>
        <taxon>Teleostei</taxon>
        <taxon>Neoteleostei</taxon>
        <taxon>Acanthomorphata</taxon>
        <taxon>Gobiaria</taxon>
        <taxon>Gobiiformes</taxon>
        <taxon>Gobioidei</taxon>
        <taxon>Gobiidae</taxon>
        <taxon>Benthophilinae</taxon>
        <taxon>Neogobiini</taxon>
        <taxon>Neogobius</taxon>
    </lineage>
</organism>
<keyword evidence="7" id="KW-0446">Lipid-binding</keyword>
<dbReference type="SUPFAM" id="SSF54277">
    <property type="entry name" value="CAD &amp; PB1 domains"/>
    <property type="match status" value="1"/>
</dbReference>
<evidence type="ECO:0000256" key="9">
    <source>
        <dbReference type="ARBA" id="ARBA00057303"/>
    </source>
</evidence>
<keyword evidence="6" id="KW-0967">Endosome</keyword>
<evidence type="ECO:0000256" key="3">
    <source>
        <dbReference type="ARBA" id="ARBA00022443"/>
    </source>
</evidence>
<dbReference type="SMART" id="SM00312">
    <property type="entry name" value="PX"/>
    <property type="match status" value="1"/>
</dbReference>
<dbReference type="FunFam" id="2.30.30.40:FF:000149">
    <property type="entry name" value="neutrophil cytosol factor 4"/>
    <property type="match status" value="1"/>
</dbReference>
<dbReference type="FunFam" id="3.10.20.90:FF:000189">
    <property type="entry name" value="Neutrophil cytosol factor 4"/>
    <property type="match status" value="1"/>
</dbReference>
<keyword evidence="17" id="KW-1185">Reference proteome</keyword>
<evidence type="ECO:0000256" key="5">
    <source>
        <dbReference type="ARBA" id="ARBA00022553"/>
    </source>
</evidence>
<evidence type="ECO:0000256" key="7">
    <source>
        <dbReference type="ARBA" id="ARBA00023121"/>
    </source>
</evidence>
<proteinExistence type="predicted"/>
<name>A0A8C6T658_9GOBI</name>
<dbReference type="PRINTS" id="PR00497">
    <property type="entry name" value="P40PHOX"/>
</dbReference>
<dbReference type="GO" id="GO:0043020">
    <property type="term" value="C:NADPH oxidase complex"/>
    <property type="evidence" value="ECO:0007669"/>
    <property type="project" value="InterPro"/>
</dbReference>
<dbReference type="GO" id="GO:0006909">
    <property type="term" value="P:phagocytosis"/>
    <property type="evidence" value="ECO:0007669"/>
    <property type="project" value="InterPro"/>
</dbReference>
<dbReference type="InterPro" id="IPR036028">
    <property type="entry name" value="SH3-like_dom_sf"/>
</dbReference>
<comment type="function">
    <text evidence="9">Subunit of the phagocyte NADPH oxidase complex that mediates the transfer of electrons from cytosolic NADPH to O2 to produce the superoxide anion (O2(-)). In the activated complex, electrons are first transferred from NADPH to flavin adenine dinucleotide (FAD) and subsequently transferred via two heme molecules to molecular oxygen, producing superoxide through an outer-sphere reaction. Activation of the NADPH oxidase complex is initiated by the assembly of cytosolic subunits of the NADPH oxidase complex with the core NADPH oxidase complex to form a complex at the plasma membrane or phagosomal membrane. This activation process is initiated by phosphorylation dependent binding of the cytosolic NCF1/p47-phox subunit to the C-terminus of CYBA/p22-phox.</text>
</comment>
<dbReference type="Pfam" id="PF00787">
    <property type="entry name" value="PX"/>
    <property type="match status" value="1"/>
</dbReference>
<evidence type="ECO:0000313" key="17">
    <source>
        <dbReference type="Proteomes" id="UP000694523"/>
    </source>
</evidence>
<dbReference type="Gene3D" id="3.30.1520.10">
    <property type="entry name" value="Phox-like domain"/>
    <property type="match status" value="1"/>
</dbReference>
<accession>A0A8C6T658</accession>
<dbReference type="InterPro" id="IPR000919">
    <property type="entry name" value="p40phox"/>
</dbReference>
<evidence type="ECO:0000256" key="6">
    <source>
        <dbReference type="ARBA" id="ARBA00022753"/>
    </source>
</evidence>
<dbReference type="PANTHER" id="PTHR15706">
    <property type="entry name" value="SH3 MULTIPLE DOMAIN"/>
    <property type="match status" value="1"/>
</dbReference>
<dbReference type="GO" id="GO:0016176">
    <property type="term" value="F:superoxide-generating NADPH oxidase activator activity"/>
    <property type="evidence" value="ECO:0007669"/>
    <property type="project" value="InterPro"/>
</dbReference>
<dbReference type="AlphaFoldDB" id="A0A8C6T658"/>
<comment type="subcellular location">
    <subcellularLocation>
        <location evidence="2">Cytoplasm</location>
        <location evidence="2">Cytosol</location>
    </subcellularLocation>
    <subcellularLocation>
        <location evidence="1">Endosome membrane</location>
        <topology evidence="1">Peripheral membrane protein</topology>
        <orientation evidence="1">Cytoplasmic side</orientation>
    </subcellularLocation>
</comment>
<feature type="domain" description="SH3" evidence="14">
    <location>
        <begin position="168"/>
        <end position="227"/>
    </location>
</feature>
<evidence type="ECO:0000313" key="16">
    <source>
        <dbReference type="Ensembl" id="ENSNMLP00000017016.1"/>
    </source>
</evidence>
<dbReference type="PANTHER" id="PTHR15706:SF20">
    <property type="entry name" value="NEUTROPHIL CYTOSOL FACTOR 4"/>
    <property type="match status" value="1"/>
</dbReference>
<evidence type="ECO:0000256" key="10">
    <source>
        <dbReference type="ARBA" id="ARBA00071385"/>
    </source>
</evidence>
<evidence type="ECO:0000256" key="4">
    <source>
        <dbReference type="ARBA" id="ARBA00022490"/>
    </source>
</evidence>
<protein>
    <recommendedName>
        <fullName evidence="10">Neutrophil cytosol factor 4</fullName>
    </recommendedName>
    <alternativeName>
        <fullName evidence="11">Neutrophil NADPH oxidase factor 4</fullName>
    </alternativeName>
    <alternativeName>
        <fullName evidence="12">p40-phox</fullName>
    </alternativeName>
</protein>
<keyword evidence="4" id="KW-0963">Cytoplasm</keyword>
<dbReference type="InterPro" id="IPR001452">
    <property type="entry name" value="SH3_domain"/>
</dbReference>
<evidence type="ECO:0000256" key="1">
    <source>
        <dbReference type="ARBA" id="ARBA00004125"/>
    </source>
</evidence>
<dbReference type="Proteomes" id="UP000694523">
    <property type="component" value="Unplaced"/>
</dbReference>
<evidence type="ECO:0000256" key="8">
    <source>
        <dbReference type="ARBA" id="ARBA00023136"/>
    </source>
</evidence>
<evidence type="ECO:0000256" key="11">
    <source>
        <dbReference type="ARBA" id="ARBA00080920"/>
    </source>
</evidence>
<dbReference type="GO" id="GO:0045730">
    <property type="term" value="P:respiratory burst"/>
    <property type="evidence" value="ECO:0007669"/>
    <property type="project" value="InterPro"/>
</dbReference>
<dbReference type="Gene3D" id="2.30.30.40">
    <property type="entry name" value="SH3 Domains"/>
    <property type="match status" value="1"/>
</dbReference>
<evidence type="ECO:0000259" key="15">
    <source>
        <dbReference type="PROSITE" id="PS50195"/>
    </source>
</evidence>
<dbReference type="GO" id="GO:0010008">
    <property type="term" value="C:endosome membrane"/>
    <property type="evidence" value="ECO:0007669"/>
    <property type="project" value="UniProtKB-SubCell"/>
</dbReference>
<dbReference type="Gene3D" id="3.10.20.90">
    <property type="entry name" value="Phosphatidylinositol 3-kinase Catalytic Subunit, Chain A, domain 1"/>
    <property type="match status" value="1"/>
</dbReference>
<evidence type="ECO:0000256" key="12">
    <source>
        <dbReference type="ARBA" id="ARBA00082090"/>
    </source>
</evidence>
<evidence type="ECO:0000259" key="14">
    <source>
        <dbReference type="PROSITE" id="PS50002"/>
    </source>
</evidence>
<dbReference type="SUPFAM" id="SSF50044">
    <property type="entry name" value="SH3-domain"/>
    <property type="match status" value="1"/>
</dbReference>
<dbReference type="Pfam" id="PF00564">
    <property type="entry name" value="PB1"/>
    <property type="match status" value="1"/>
</dbReference>
<dbReference type="InterPro" id="IPR001683">
    <property type="entry name" value="PX_dom"/>
</dbReference>
<dbReference type="InterPro" id="IPR000270">
    <property type="entry name" value="PB1_dom"/>
</dbReference>